<dbReference type="RefSeq" id="WP_057327760.1">
    <property type="nucleotide sequence ID" value="NZ_CZBM01000001.1"/>
</dbReference>
<feature type="transmembrane region" description="Helical" evidence="5">
    <location>
        <begin position="174"/>
        <end position="196"/>
    </location>
</feature>
<evidence type="ECO:0000313" key="8">
    <source>
        <dbReference type="EMBL" id="MRY86439.1"/>
    </source>
</evidence>
<keyword evidence="4 5" id="KW-0472">Membrane</keyword>
<protein>
    <submittedName>
        <fullName evidence="7">Lipid A core-O-antigen ligase and related enzymes</fullName>
    </submittedName>
    <submittedName>
        <fullName evidence="8">O-antigen ligase domain-containing protein</fullName>
    </submittedName>
</protein>
<name>A0A174Q3C9_PARDI</name>
<evidence type="ECO:0000313" key="10">
    <source>
        <dbReference type="Proteomes" id="UP000095332"/>
    </source>
</evidence>
<gene>
    <name evidence="7" type="ORF">ERS852560_00512</name>
    <name evidence="9" type="ORF">GKD54_19430</name>
    <name evidence="8" type="ORF">GKD58_19675</name>
</gene>
<dbReference type="Proteomes" id="UP000450599">
    <property type="component" value="Unassembled WGS sequence"/>
</dbReference>
<dbReference type="InterPro" id="IPR051533">
    <property type="entry name" value="WaaL-like"/>
</dbReference>
<keyword evidence="2 5" id="KW-0812">Transmembrane</keyword>
<dbReference type="EMBL" id="CZBM01000001">
    <property type="protein sequence ID" value="CUP65408.1"/>
    <property type="molecule type" value="Genomic_DNA"/>
</dbReference>
<feature type="transmembrane region" description="Helical" evidence="5">
    <location>
        <begin position="62"/>
        <end position="82"/>
    </location>
</feature>
<dbReference type="GO" id="GO:0016020">
    <property type="term" value="C:membrane"/>
    <property type="evidence" value="ECO:0007669"/>
    <property type="project" value="UniProtKB-SubCell"/>
</dbReference>
<feature type="transmembrane region" description="Helical" evidence="5">
    <location>
        <begin position="257"/>
        <end position="278"/>
    </location>
</feature>
<dbReference type="EMBL" id="WKMX01000022">
    <property type="protein sequence ID" value="MRZ08336.1"/>
    <property type="molecule type" value="Genomic_DNA"/>
</dbReference>
<evidence type="ECO:0000256" key="5">
    <source>
        <dbReference type="SAM" id="Phobius"/>
    </source>
</evidence>
<feature type="transmembrane region" description="Helical" evidence="5">
    <location>
        <begin position="119"/>
        <end position="140"/>
    </location>
</feature>
<dbReference type="Proteomes" id="UP000095332">
    <property type="component" value="Unassembled WGS sequence"/>
</dbReference>
<dbReference type="Proteomes" id="UP000471216">
    <property type="component" value="Unassembled WGS sequence"/>
</dbReference>
<feature type="transmembrane region" description="Helical" evidence="5">
    <location>
        <begin position="88"/>
        <end position="107"/>
    </location>
</feature>
<dbReference type="GO" id="GO:0016874">
    <property type="term" value="F:ligase activity"/>
    <property type="evidence" value="ECO:0007669"/>
    <property type="project" value="UniProtKB-KW"/>
</dbReference>
<feature type="transmembrane region" description="Helical" evidence="5">
    <location>
        <begin position="232"/>
        <end position="250"/>
    </location>
</feature>
<evidence type="ECO:0000256" key="3">
    <source>
        <dbReference type="ARBA" id="ARBA00022989"/>
    </source>
</evidence>
<evidence type="ECO:0000313" key="11">
    <source>
        <dbReference type="Proteomes" id="UP000450599"/>
    </source>
</evidence>
<dbReference type="PANTHER" id="PTHR37422">
    <property type="entry name" value="TEICHURONIC ACID BIOSYNTHESIS PROTEIN TUAE"/>
    <property type="match status" value="1"/>
</dbReference>
<dbReference type="PANTHER" id="PTHR37422:SF13">
    <property type="entry name" value="LIPOPOLYSACCHARIDE BIOSYNTHESIS PROTEIN PA4999-RELATED"/>
    <property type="match status" value="1"/>
</dbReference>
<accession>A0A174Q3C9</accession>
<evidence type="ECO:0000256" key="1">
    <source>
        <dbReference type="ARBA" id="ARBA00004141"/>
    </source>
</evidence>
<comment type="subcellular location">
    <subcellularLocation>
        <location evidence="1">Membrane</location>
        <topology evidence="1">Multi-pass membrane protein</topology>
    </subcellularLocation>
</comment>
<keyword evidence="3 5" id="KW-1133">Transmembrane helix</keyword>
<evidence type="ECO:0000256" key="4">
    <source>
        <dbReference type="ARBA" id="ARBA00023136"/>
    </source>
</evidence>
<dbReference type="AlphaFoldDB" id="A0A174Q3C9"/>
<feature type="transmembrane region" description="Helical" evidence="5">
    <location>
        <begin position="397"/>
        <end position="418"/>
    </location>
</feature>
<evidence type="ECO:0000313" key="9">
    <source>
        <dbReference type="EMBL" id="MRZ08336.1"/>
    </source>
</evidence>
<evidence type="ECO:0000259" key="6">
    <source>
        <dbReference type="Pfam" id="PF04932"/>
    </source>
</evidence>
<reference evidence="11 12" key="2">
    <citation type="journal article" date="2019" name="Nat. Med.">
        <title>A library of human gut bacterial isolates paired with longitudinal multiomics data enables mechanistic microbiome research.</title>
        <authorList>
            <person name="Poyet M."/>
            <person name="Groussin M."/>
            <person name="Gibbons S.M."/>
            <person name="Avila-Pacheco J."/>
            <person name="Jiang X."/>
            <person name="Kearney S.M."/>
            <person name="Perrotta A.R."/>
            <person name="Berdy B."/>
            <person name="Zhao S."/>
            <person name="Lieberman T.D."/>
            <person name="Swanson P.K."/>
            <person name="Smith M."/>
            <person name="Roesemann S."/>
            <person name="Alexander J.E."/>
            <person name="Rich S.A."/>
            <person name="Livny J."/>
            <person name="Vlamakis H."/>
            <person name="Clish C."/>
            <person name="Bullock K."/>
            <person name="Deik A."/>
            <person name="Scott J."/>
            <person name="Pierce K.A."/>
            <person name="Xavier R.J."/>
            <person name="Alm E.J."/>
        </authorList>
    </citation>
    <scope>NUCLEOTIDE SEQUENCE [LARGE SCALE GENOMIC DNA]</scope>
    <source>
        <strain evidence="9 12">BIOML-A10</strain>
        <strain evidence="8 11">BIOML-A11</strain>
    </source>
</reference>
<reference evidence="7 10" key="1">
    <citation type="submission" date="2015-09" db="EMBL/GenBank/DDBJ databases">
        <authorList>
            <consortium name="Pathogen Informatics"/>
        </authorList>
    </citation>
    <scope>NUCLEOTIDE SEQUENCE [LARGE SCALE GENOMIC DNA]</scope>
    <source>
        <strain evidence="7 10">2789STDY5834948</strain>
    </source>
</reference>
<feature type="transmembrane region" description="Helical" evidence="5">
    <location>
        <begin position="12"/>
        <end position="33"/>
    </location>
</feature>
<evidence type="ECO:0000256" key="2">
    <source>
        <dbReference type="ARBA" id="ARBA00022692"/>
    </source>
</evidence>
<evidence type="ECO:0000313" key="7">
    <source>
        <dbReference type="EMBL" id="CUP65408.1"/>
    </source>
</evidence>
<evidence type="ECO:0000313" key="12">
    <source>
        <dbReference type="Proteomes" id="UP000471216"/>
    </source>
</evidence>
<feature type="domain" description="O-antigen ligase-related" evidence="6">
    <location>
        <begin position="262"/>
        <end position="404"/>
    </location>
</feature>
<feature type="transmembrane region" description="Helical" evidence="5">
    <location>
        <begin position="454"/>
        <end position="473"/>
    </location>
</feature>
<feature type="transmembrane region" description="Helical" evidence="5">
    <location>
        <begin position="146"/>
        <end position="167"/>
    </location>
</feature>
<keyword evidence="7" id="KW-0436">Ligase</keyword>
<feature type="transmembrane region" description="Helical" evidence="5">
    <location>
        <begin position="39"/>
        <end position="57"/>
    </location>
</feature>
<organism evidence="7 10">
    <name type="scientific">Parabacteroides distasonis</name>
    <dbReference type="NCBI Taxonomy" id="823"/>
    <lineage>
        <taxon>Bacteria</taxon>
        <taxon>Pseudomonadati</taxon>
        <taxon>Bacteroidota</taxon>
        <taxon>Bacteroidia</taxon>
        <taxon>Bacteroidales</taxon>
        <taxon>Tannerellaceae</taxon>
        <taxon>Parabacteroides</taxon>
    </lineage>
</organism>
<dbReference type="EMBL" id="WKMW01000024">
    <property type="protein sequence ID" value="MRY86439.1"/>
    <property type="molecule type" value="Genomic_DNA"/>
</dbReference>
<feature type="transmembrane region" description="Helical" evidence="5">
    <location>
        <begin position="298"/>
        <end position="319"/>
    </location>
</feature>
<sequence>METSRYTERVNIPFKISQLILILGLGGIGISLLYNSIPVFILISLIPLLCVGSILLLRYPWFILFVIFTINYFILGISRYVSVEGISVIMEILYVLALVLIFIQAALFQNIEWRRAINILSITLCVWTGYCILEIINPTASLEGWILSRGLIFNGLIIVVITSLLCTRYSILKAIIFCLSIFTLLAIVKTLIQYIIGFDSYETKWLNEGGATTHIIWSGTRYFSFFTDASNMGANMGAASMFFGIAAFHMRSIACRIYYLCVAILALYAMFLSGTRGAMVVPLAGLALYTLVSKQTRAIIGGASMLLFIYVFFAFTTIGEGNSSIRRMRTAFNPTKDASYIVRKENQRKLATYLKHKPFGEGLGLSGDGLGVKVSRRFTTSIPTDSWYVKIWVETGIVGLILYLGMIFSAIGWGGWIIAKRIKDLELKGLLSGLLCGIFGMFINAYTNSFWGQFPTMIIALMGLTFVLNGPYFDKDIEIKKLTISNK</sequence>
<dbReference type="InterPro" id="IPR007016">
    <property type="entry name" value="O-antigen_ligase-rel_domated"/>
</dbReference>
<dbReference type="Pfam" id="PF04932">
    <property type="entry name" value="Wzy_C"/>
    <property type="match status" value="1"/>
</dbReference>
<proteinExistence type="predicted"/>